<evidence type="ECO:0000313" key="3">
    <source>
        <dbReference type="Proteomes" id="UP000598217"/>
    </source>
</evidence>
<dbReference type="Proteomes" id="UP000598217">
    <property type="component" value="Unassembled WGS sequence"/>
</dbReference>
<keyword evidence="3" id="KW-1185">Reference proteome</keyword>
<dbReference type="EMBL" id="JADBDY010000001">
    <property type="protein sequence ID" value="MBE1458906.1"/>
    <property type="molecule type" value="Genomic_DNA"/>
</dbReference>
<dbReference type="RefSeq" id="WP_191271875.1">
    <property type="nucleotide sequence ID" value="NZ_BMXJ01000005.1"/>
</dbReference>
<accession>A0ABR9HIV1</accession>
<gene>
    <name evidence="2" type="ORF">H4W79_003120</name>
</gene>
<evidence type="ECO:0000256" key="1">
    <source>
        <dbReference type="SAM" id="MobiDB-lite"/>
    </source>
</evidence>
<feature type="compositionally biased region" description="Basic and acidic residues" evidence="1">
    <location>
        <begin position="231"/>
        <end position="244"/>
    </location>
</feature>
<comment type="caution">
    <text evidence="2">The sequence shown here is derived from an EMBL/GenBank/DDBJ whole genome shotgun (WGS) entry which is preliminary data.</text>
</comment>
<evidence type="ECO:0000313" key="2">
    <source>
        <dbReference type="EMBL" id="MBE1458906.1"/>
    </source>
</evidence>
<evidence type="ECO:0008006" key="4">
    <source>
        <dbReference type="Google" id="ProtNLM"/>
    </source>
</evidence>
<organism evidence="2 3">
    <name type="scientific">Nocardiopsis terrae</name>
    <dbReference type="NCBI Taxonomy" id="372655"/>
    <lineage>
        <taxon>Bacteria</taxon>
        <taxon>Bacillati</taxon>
        <taxon>Actinomycetota</taxon>
        <taxon>Actinomycetes</taxon>
        <taxon>Streptosporangiales</taxon>
        <taxon>Nocardiopsidaceae</taxon>
        <taxon>Nocardiopsis</taxon>
    </lineage>
</organism>
<sequence>MTEATTDARWPVLNTLTPDEQSAVLDAIAAVESSRSPVLAAHFQALLDPELRNCVKRCLSEAGRVLLPIGAAYTSGYADHITDALVAERSGALPSEERAVLALVLLHCVAIPQAEGRVQQDSLLDALPVRRDLLEESMVPKGVVRESLRRLAARGLVCFSGQGGGLVGPGPQLNRLTDAASQRLREQITLITTTDEGLTDKLREHHRRDLAAVNTRPHLLAPSEDASPRPTTRDSRTEPEEGTP</sequence>
<reference evidence="2 3" key="1">
    <citation type="submission" date="2020-10" db="EMBL/GenBank/DDBJ databases">
        <title>Sequencing the genomes of 1000 actinobacteria strains.</title>
        <authorList>
            <person name="Klenk H.-P."/>
        </authorList>
    </citation>
    <scope>NUCLEOTIDE SEQUENCE [LARGE SCALE GENOMIC DNA]</scope>
    <source>
        <strain evidence="2 3">DSM 45157</strain>
    </source>
</reference>
<name>A0ABR9HIV1_9ACTN</name>
<feature type="region of interest" description="Disordered" evidence="1">
    <location>
        <begin position="212"/>
        <end position="244"/>
    </location>
</feature>
<protein>
    <recommendedName>
        <fullName evidence="4">MarR family transcriptional regulator</fullName>
    </recommendedName>
</protein>
<proteinExistence type="predicted"/>